<protein>
    <submittedName>
        <fullName evidence="2">Uncharacterized protein</fullName>
    </submittedName>
</protein>
<evidence type="ECO:0000256" key="1">
    <source>
        <dbReference type="ARBA" id="ARBA00002333"/>
    </source>
</evidence>
<dbReference type="Pfam" id="PF07432">
    <property type="entry name" value="Hc1"/>
    <property type="match status" value="1"/>
</dbReference>
<evidence type="ECO:0000313" key="2">
    <source>
        <dbReference type="EMBL" id="AWV90452.1"/>
    </source>
</evidence>
<organism evidence="2 3">
    <name type="scientific">Bradymonas sediminis</name>
    <dbReference type="NCBI Taxonomy" id="1548548"/>
    <lineage>
        <taxon>Bacteria</taxon>
        <taxon>Deltaproteobacteria</taxon>
        <taxon>Bradymonadales</taxon>
        <taxon>Bradymonadaceae</taxon>
        <taxon>Bradymonas</taxon>
    </lineage>
</organism>
<dbReference type="InterPro" id="IPR010886">
    <property type="entry name" value="Hc1"/>
</dbReference>
<dbReference type="EMBL" id="CP030032">
    <property type="protein sequence ID" value="AWV90452.1"/>
    <property type="molecule type" value="Genomic_DNA"/>
</dbReference>
<dbReference type="GO" id="GO:0003677">
    <property type="term" value="F:DNA binding"/>
    <property type="evidence" value="ECO:0007669"/>
    <property type="project" value="InterPro"/>
</dbReference>
<dbReference type="OrthoDB" id="9942701at2"/>
<dbReference type="AlphaFoldDB" id="A0A2Z4FNJ7"/>
<accession>A0A2Z4FNJ7</accession>
<sequence length="68" mass="7427">MKALKEAEESGDIAAAYAGTNKAATTRVRKAFLQAKKAFHTSRQEIQAIKAEETDAVKDLPVFFDVAE</sequence>
<evidence type="ECO:0000313" key="3">
    <source>
        <dbReference type="Proteomes" id="UP000249799"/>
    </source>
</evidence>
<name>A0A2Z4FNJ7_9DELT</name>
<comment type="function">
    <text evidence="1">Might have a role analogous to that of eukaryotic histone proteins.</text>
</comment>
<reference evidence="2 3" key="1">
    <citation type="submission" date="2018-06" db="EMBL/GenBank/DDBJ databases">
        <title>Lujinxingia sediminis gen. nov. sp. nov., a new facultative anaerobic member of the class Deltaproteobacteria, and proposal of Lujinxingaceae fam. nov.</title>
        <authorList>
            <person name="Guo L.-Y."/>
            <person name="Li C.-M."/>
            <person name="Wang S."/>
            <person name="Du Z.-J."/>
        </authorList>
    </citation>
    <scope>NUCLEOTIDE SEQUENCE [LARGE SCALE GENOMIC DNA]</scope>
    <source>
        <strain evidence="2 3">FA350</strain>
    </source>
</reference>
<dbReference type="Proteomes" id="UP000249799">
    <property type="component" value="Chromosome"/>
</dbReference>
<dbReference type="KEGG" id="bsed:DN745_14380"/>
<dbReference type="GO" id="GO:0030527">
    <property type="term" value="F:structural constituent of chromatin"/>
    <property type="evidence" value="ECO:0007669"/>
    <property type="project" value="InterPro"/>
</dbReference>
<proteinExistence type="predicted"/>
<gene>
    <name evidence="2" type="ORF">DN745_14380</name>
</gene>
<keyword evidence="3" id="KW-1185">Reference proteome</keyword>